<dbReference type="InterPro" id="IPR000100">
    <property type="entry name" value="RNase_P"/>
</dbReference>
<dbReference type="Pfam" id="PF00825">
    <property type="entry name" value="Ribonuclease_P"/>
    <property type="match status" value="1"/>
</dbReference>
<organism evidence="9 10">
    <name type="scientific">Candidatus Pantoea edessiphila</name>
    <dbReference type="NCBI Taxonomy" id="2044610"/>
    <lineage>
        <taxon>Bacteria</taxon>
        <taxon>Pseudomonadati</taxon>
        <taxon>Pseudomonadota</taxon>
        <taxon>Gammaproteobacteria</taxon>
        <taxon>Enterobacterales</taxon>
        <taxon>Erwiniaceae</taxon>
        <taxon>Pantoea</taxon>
    </lineage>
</organism>
<keyword evidence="10" id="KW-1185">Reference proteome</keyword>
<comment type="caution">
    <text evidence="9">The sequence shown here is derived from an EMBL/GenBank/DDBJ whole genome shotgun (WGS) entry which is preliminary data.</text>
</comment>
<dbReference type="PROSITE" id="PS00648">
    <property type="entry name" value="RIBONUCLEASE_P"/>
    <property type="match status" value="1"/>
</dbReference>
<evidence type="ECO:0000256" key="5">
    <source>
        <dbReference type="ARBA" id="ARBA00022801"/>
    </source>
</evidence>
<evidence type="ECO:0000256" key="6">
    <source>
        <dbReference type="ARBA" id="ARBA00022884"/>
    </source>
</evidence>
<evidence type="ECO:0000256" key="2">
    <source>
        <dbReference type="ARBA" id="ARBA00022694"/>
    </source>
</evidence>
<dbReference type="SUPFAM" id="SSF54211">
    <property type="entry name" value="Ribosomal protein S5 domain 2-like"/>
    <property type="match status" value="1"/>
</dbReference>
<dbReference type="PANTHER" id="PTHR33992">
    <property type="entry name" value="RIBONUCLEASE P PROTEIN COMPONENT"/>
    <property type="match status" value="1"/>
</dbReference>
<dbReference type="NCBIfam" id="TIGR00188">
    <property type="entry name" value="rnpA"/>
    <property type="match status" value="1"/>
</dbReference>
<comment type="similarity">
    <text evidence="7">Belongs to the RnpA family.</text>
</comment>
<dbReference type="PANTHER" id="PTHR33992:SF1">
    <property type="entry name" value="RIBONUCLEASE P PROTEIN COMPONENT"/>
    <property type="match status" value="1"/>
</dbReference>
<comment type="subunit">
    <text evidence="7">Consists of a catalytic RNA component (M1 or rnpB) and a protein subunit.</text>
</comment>
<dbReference type="EMBL" id="PDKU01000006">
    <property type="protein sequence ID" value="PPI86306.1"/>
    <property type="molecule type" value="Genomic_DNA"/>
</dbReference>
<dbReference type="GO" id="GO:0001682">
    <property type="term" value="P:tRNA 5'-leader removal"/>
    <property type="evidence" value="ECO:0007669"/>
    <property type="project" value="UniProtKB-UniRule"/>
</dbReference>
<keyword evidence="3 7" id="KW-0540">Nuclease</keyword>
<dbReference type="HAMAP" id="MF_00227">
    <property type="entry name" value="RNase_P"/>
    <property type="match status" value="1"/>
</dbReference>
<evidence type="ECO:0000256" key="3">
    <source>
        <dbReference type="ARBA" id="ARBA00022722"/>
    </source>
</evidence>
<dbReference type="GO" id="GO:0042781">
    <property type="term" value="F:3'-tRNA processing endoribonuclease activity"/>
    <property type="evidence" value="ECO:0007669"/>
    <property type="project" value="TreeGrafter"/>
</dbReference>
<evidence type="ECO:0000313" key="9">
    <source>
        <dbReference type="EMBL" id="PPI86306.1"/>
    </source>
</evidence>
<dbReference type="GO" id="GO:0004526">
    <property type="term" value="F:ribonuclease P activity"/>
    <property type="evidence" value="ECO:0007669"/>
    <property type="project" value="UniProtKB-UniRule"/>
</dbReference>
<sequence length="117" mass="14115">MINLSFPKKLRLLNSSEFFLVFQESQRVYCPQATIFGRNNKLKYPRIGLTVAKRHIKLAHERNRIKRLIRESFRLNQYKLPLMDFVVVTKKGVSDLDNYALLKKLDKLWMRYYQLSY</sequence>
<protein>
    <recommendedName>
        <fullName evidence="7 8">Ribonuclease P protein component</fullName>
        <shortName evidence="7">RNase P protein</shortName>
        <shortName evidence="7">RNaseP protein</shortName>
        <ecNumber evidence="7 8">3.1.26.5</ecNumber>
    </recommendedName>
    <alternativeName>
        <fullName evidence="7">Protein C5</fullName>
    </alternativeName>
</protein>
<keyword evidence="4 7" id="KW-0255">Endonuclease</keyword>
<dbReference type="InterPro" id="IPR020539">
    <property type="entry name" value="RNase_P_CS"/>
</dbReference>
<comment type="function">
    <text evidence="1 7">RNaseP catalyzes the removal of the 5'-leader sequence from pre-tRNA to produce the mature 5'-terminus. It can also cleave other RNA substrates such as 4.5S RNA. The protein component plays an auxiliary but essential role in vivo by binding to the 5'-leader sequence and broadening the substrate specificity of the ribozyme.</text>
</comment>
<gene>
    <name evidence="7" type="primary">rnpA</name>
    <name evidence="9" type="ORF">CRV10_03500</name>
</gene>
<dbReference type="Proteomes" id="UP000296144">
    <property type="component" value="Unassembled WGS sequence"/>
</dbReference>
<evidence type="ECO:0000256" key="7">
    <source>
        <dbReference type="HAMAP-Rule" id="MF_00227"/>
    </source>
</evidence>
<keyword evidence="6 7" id="KW-0694">RNA-binding</keyword>
<dbReference type="AlphaFoldDB" id="A0A2P5SVF3"/>
<keyword evidence="5 7" id="KW-0378">Hydrolase</keyword>
<accession>A0A2P5SVF3</accession>
<keyword evidence="2 7" id="KW-0819">tRNA processing</keyword>
<dbReference type="EC" id="3.1.26.5" evidence="7 8"/>
<reference evidence="9 10" key="1">
    <citation type="journal article" date="2018" name="Genome Biol. Evol.">
        <title>Cladogenesis and Genomic Streamlining in Extracellular Endosymbionts of Tropical Stink Bugs.</title>
        <authorList>
            <person name="Otero-Bravo A."/>
            <person name="Goffredi S."/>
            <person name="Sabree Z.L."/>
        </authorList>
    </citation>
    <scope>NUCLEOTIDE SEQUENCE [LARGE SCALE GENOMIC DNA]</scope>
    <source>
        <strain evidence="9 10">SoEL</strain>
    </source>
</reference>
<dbReference type="OrthoDB" id="9796422at2"/>
<evidence type="ECO:0000313" key="10">
    <source>
        <dbReference type="Proteomes" id="UP000296144"/>
    </source>
</evidence>
<evidence type="ECO:0000256" key="8">
    <source>
        <dbReference type="NCBIfam" id="TIGR00188"/>
    </source>
</evidence>
<dbReference type="Gene3D" id="3.30.230.10">
    <property type="match status" value="1"/>
</dbReference>
<evidence type="ECO:0000256" key="4">
    <source>
        <dbReference type="ARBA" id="ARBA00022759"/>
    </source>
</evidence>
<evidence type="ECO:0000256" key="1">
    <source>
        <dbReference type="ARBA" id="ARBA00002663"/>
    </source>
</evidence>
<dbReference type="InterPro" id="IPR020568">
    <property type="entry name" value="Ribosomal_Su5_D2-typ_SF"/>
</dbReference>
<dbReference type="GO" id="GO:0000049">
    <property type="term" value="F:tRNA binding"/>
    <property type="evidence" value="ECO:0007669"/>
    <property type="project" value="UniProtKB-UniRule"/>
</dbReference>
<dbReference type="RefSeq" id="WP_136130453.1">
    <property type="nucleotide sequence ID" value="NZ_PDKU01000006.1"/>
</dbReference>
<dbReference type="InterPro" id="IPR014721">
    <property type="entry name" value="Ribsml_uS5_D2-typ_fold_subgr"/>
</dbReference>
<proteinExistence type="inferred from homology"/>
<name>A0A2P5SVF3_9GAMM</name>
<dbReference type="GO" id="GO:0030677">
    <property type="term" value="C:ribonuclease P complex"/>
    <property type="evidence" value="ECO:0007669"/>
    <property type="project" value="TreeGrafter"/>
</dbReference>
<comment type="catalytic activity">
    <reaction evidence="7">
        <text>Endonucleolytic cleavage of RNA, removing 5'-extranucleotides from tRNA precursor.</text>
        <dbReference type="EC" id="3.1.26.5"/>
    </reaction>
</comment>